<feature type="transmembrane region" description="Helical" evidence="1">
    <location>
        <begin position="506"/>
        <end position="529"/>
    </location>
</feature>
<reference evidence="2 3" key="1">
    <citation type="journal article" date="2015" name="Genome Biol. Evol.">
        <title>Comparative Genomics of a Bacterivorous Green Alga Reveals Evolutionary Causalities and Consequences of Phago-Mixotrophic Mode of Nutrition.</title>
        <authorList>
            <person name="Burns J.A."/>
            <person name="Paasch A."/>
            <person name="Narechania A."/>
            <person name="Kim E."/>
        </authorList>
    </citation>
    <scope>NUCLEOTIDE SEQUENCE [LARGE SCALE GENOMIC DNA]</scope>
    <source>
        <strain evidence="2 3">PLY_AMNH</strain>
    </source>
</reference>
<keyword evidence="1" id="KW-0812">Transmembrane</keyword>
<proteinExistence type="predicted"/>
<keyword evidence="1" id="KW-1133">Transmembrane helix</keyword>
<name>A0AAE0GL81_9CHLO</name>
<evidence type="ECO:0000256" key="1">
    <source>
        <dbReference type="SAM" id="Phobius"/>
    </source>
</evidence>
<dbReference type="AlphaFoldDB" id="A0AAE0GL81"/>
<keyword evidence="3" id="KW-1185">Reference proteome</keyword>
<accession>A0AAE0GL81</accession>
<gene>
    <name evidence="2" type="ORF">CYMTET_11887</name>
</gene>
<sequence length="674" mass="74581">MGWINRWTYDGKFFANSSYRQYLEAYDEREIDASLDSWESNGEKLLVFEPYPLLDLEEHIIELTLDVNQEVGFETDRNNTWWVKMYYCTDAVRLTYEGRCGCKPDLEAAPNFNMGRQLANWGGEVCITPADTLDNGNFDLKFTETNTHYDSLIFLEGDYRNVIYWDGVPLITSELRPELPLGETRQVGFPDGVPLPVDSKGGTHNLTLVLNSDPVTDAQMALGGDISEYEVWVKAEEEHYYNNAYWVSVTFCGLDADLAAGEYIELGTQRVAWNSWACLQQEDIILWTTEGGETPIPHYGVNLIYRESNVGKLDATARWENRIYLDNKLMITDTNRPPLEAGAEREMAHPWEFEGPNQLNLDYLDYNRHELKVVIDFYNTVNELVEQNEFIGDVDGLSSDFQEEYRRAIAEISGPPLTSEDTRVTSVAPGSVRVSSTTNFPDAVMAEDFAALMACCAAEQFANFSFFDVEEYGAAQYVAAELHYTTSPPSPPPPAKGDTPLMEEGWFMGVLLAMAFGGVVVGAVVTYYLRRKSPTHPSQDGYICPQGPDESQGQLTLGEGEMGTAALITRDTAGAVMEAREGSVGGVRVGREPAKLRTHSGKVAPLGPRDNVLAEDASLAKNSTLGSFEAALTADGSPLRESPHLGSCGVACNQVGMTCGDDSTEAEDETRVSN</sequence>
<organism evidence="2 3">
    <name type="scientific">Cymbomonas tetramitiformis</name>
    <dbReference type="NCBI Taxonomy" id="36881"/>
    <lineage>
        <taxon>Eukaryota</taxon>
        <taxon>Viridiplantae</taxon>
        <taxon>Chlorophyta</taxon>
        <taxon>Pyramimonadophyceae</taxon>
        <taxon>Pyramimonadales</taxon>
        <taxon>Pyramimonadaceae</taxon>
        <taxon>Cymbomonas</taxon>
    </lineage>
</organism>
<evidence type="ECO:0000313" key="2">
    <source>
        <dbReference type="EMBL" id="KAK3280274.1"/>
    </source>
</evidence>
<dbReference type="Proteomes" id="UP001190700">
    <property type="component" value="Unassembled WGS sequence"/>
</dbReference>
<protein>
    <submittedName>
        <fullName evidence="2">Uncharacterized protein</fullName>
    </submittedName>
</protein>
<keyword evidence="1" id="KW-0472">Membrane</keyword>
<dbReference type="EMBL" id="LGRX02004465">
    <property type="protein sequence ID" value="KAK3280274.1"/>
    <property type="molecule type" value="Genomic_DNA"/>
</dbReference>
<comment type="caution">
    <text evidence="2">The sequence shown here is derived from an EMBL/GenBank/DDBJ whole genome shotgun (WGS) entry which is preliminary data.</text>
</comment>
<evidence type="ECO:0000313" key="3">
    <source>
        <dbReference type="Proteomes" id="UP001190700"/>
    </source>
</evidence>